<dbReference type="SUPFAM" id="SSF53448">
    <property type="entry name" value="Nucleotide-diphospho-sugar transferases"/>
    <property type="match status" value="1"/>
</dbReference>
<comment type="caution">
    <text evidence="1">The sequence shown here is derived from an EMBL/GenBank/DDBJ whole genome shotgun (WGS) entry which is preliminary data.</text>
</comment>
<accession>A0A256JLZ2</accession>
<dbReference type="PANTHER" id="PTHR21485:SF3">
    <property type="entry name" value="N-ACYLNEURAMINATE CYTIDYLYLTRANSFERASE"/>
    <property type="match status" value="1"/>
</dbReference>
<dbReference type="Gene3D" id="3.90.550.10">
    <property type="entry name" value="Spore Coat Polysaccharide Biosynthesis Protein SpsA, Chain A"/>
    <property type="match status" value="1"/>
</dbReference>
<evidence type="ECO:0008006" key="3">
    <source>
        <dbReference type="Google" id="ProtNLM"/>
    </source>
</evidence>
<dbReference type="InterPro" id="IPR050793">
    <property type="entry name" value="CMP-NeuNAc_synthase"/>
</dbReference>
<dbReference type="InterPro" id="IPR029044">
    <property type="entry name" value="Nucleotide-diphossugar_trans"/>
</dbReference>
<protein>
    <recommendedName>
        <fullName evidence="3">Acylneuraminate cytidylyltransferase</fullName>
    </recommendedName>
</protein>
<dbReference type="CDD" id="cd02513">
    <property type="entry name" value="CMP-NeuAc_Synthase"/>
    <property type="match status" value="1"/>
</dbReference>
<dbReference type="Proteomes" id="UP000215607">
    <property type="component" value="Unassembled WGS sequence"/>
</dbReference>
<evidence type="ECO:0000313" key="2">
    <source>
        <dbReference type="Proteomes" id="UP000215607"/>
    </source>
</evidence>
<reference evidence="1 2" key="1">
    <citation type="journal article" date="2014" name="Front. Microbiol.">
        <title>Population and genomic analysis of the genus Halorubrum.</title>
        <authorList>
            <person name="Fullmer M.S."/>
            <person name="Soucy S.M."/>
            <person name="Swithers K.S."/>
            <person name="Makkay A.M."/>
            <person name="Wheeler R."/>
            <person name="Ventosa A."/>
            <person name="Gogarten J.P."/>
            <person name="Papke R.T."/>
        </authorList>
    </citation>
    <scope>NUCLEOTIDE SEQUENCE [LARGE SCALE GENOMIC DNA]</scope>
    <source>
        <strain evidence="1 2">Ga2p</strain>
    </source>
</reference>
<dbReference type="AlphaFoldDB" id="A0A256JLZ2"/>
<name>A0A256JLZ2_HALEZ</name>
<evidence type="ECO:0000313" key="1">
    <source>
        <dbReference type="EMBL" id="OYR69603.1"/>
    </source>
</evidence>
<dbReference type="RefSeq" id="WP_094592604.1">
    <property type="nucleotide sequence ID" value="NZ_NHPA01000013.1"/>
</dbReference>
<dbReference type="GO" id="GO:0008781">
    <property type="term" value="F:N-acylneuraminate cytidylyltransferase activity"/>
    <property type="evidence" value="ECO:0007669"/>
    <property type="project" value="TreeGrafter"/>
</dbReference>
<dbReference type="Pfam" id="PF02348">
    <property type="entry name" value="CTP_transf_3"/>
    <property type="match status" value="1"/>
</dbReference>
<dbReference type="EMBL" id="NHPA01000013">
    <property type="protein sequence ID" value="OYR69603.1"/>
    <property type="molecule type" value="Genomic_DNA"/>
</dbReference>
<proteinExistence type="predicted"/>
<gene>
    <name evidence="1" type="ORF">DJ79_02640</name>
</gene>
<organism evidence="1 2">
    <name type="scientific">Halorubrum ezzemoulense</name>
    <name type="common">Halorubrum chaoviator</name>
    <dbReference type="NCBI Taxonomy" id="337243"/>
    <lineage>
        <taxon>Archaea</taxon>
        <taxon>Methanobacteriati</taxon>
        <taxon>Methanobacteriota</taxon>
        <taxon>Stenosarchaea group</taxon>
        <taxon>Halobacteria</taxon>
        <taxon>Halobacteriales</taxon>
        <taxon>Haloferacaceae</taxon>
        <taxon>Halorubrum</taxon>
    </lineage>
</organism>
<sequence length="226" mass="25807">MIVSVIPARGGSKAIPKKNVIPFLGQPLISYTIQQSINSKHIDRTYVSTDDDHISEISRKAGAEIINRPDKLARDTSSTEEALLHAIESIPDTPEIIVLLQCTSPLRREKDIDEAIQLVTNDCYDSVLSCCEDHSFYWTYENDSAKAVNYDPSERKRRQDLDRWYQENGSIYVMKREILKEEQCRLGGSIGVHEMPKEMSFEIDTPEDYRIVESLGKNIEFAAKEH</sequence>
<dbReference type="PANTHER" id="PTHR21485">
    <property type="entry name" value="HAD SUPERFAMILY MEMBERS CMAS AND KDSC"/>
    <property type="match status" value="1"/>
</dbReference>
<dbReference type="InterPro" id="IPR003329">
    <property type="entry name" value="Cytidylyl_trans"/>
</dbReference>